<accession>A0ABQ5V2J7</accession>
<reference evidence="3" key="2">
    <citation type="submission" date="2023-01" db="EMBL/GenBank/DDBJ databases">
        <title>Draft genome sequence of Algimonas porphyrae strain NBRC 108216.</title>
        <authorList>
            <person name="Sun Q."/>
            <person name="Mori K."/>
        </authorList>
    </citation>
    <scope>NUCLEOTIDE SEQUENCE</scope>
    <source>
        <strain evidence="3">NBRC 108216</strain>
    </source>
</reference>
<dbReference type="Proteomes" id="UP001161390">
    <property type="component" value="Unassembled WGS sequence"/>
</dbReference>
<dbReference type="InterPro" id="IPR006047">
    <property type="entry name" value="GH13_cat_dom"/>
</dbReference>
<dbReference type="SMART" id="SM00642">
    <property type="entry name" value="Aamy"/>
    <property type="match status" value="1"/>
</dbReference>
<dbReference type="PROSITE" id="PS51257">
    <property type="entry name" value="PROKAR_LIPOPROTEIN"/>
    <property type="match status" value="1"/>
</dbReference>
<dbReference type="CDD" id="cd11313">
    <property type="entry name" value="AmyAc_arch_bac_AmyA"/>
    <property type="match status" value="1"/>
</dbReference>
<dbReference type="PANTHER" id="PTHR47786">
    <property type="entry name" value="ALPHA-1,4-GLUCAN:MALTOSE-1-PHOSPHATE MALTOSYLTRANSFERASE"/>
    <property type="match status" value="1"/>
</dbReference>
<feature type="signal peptide" evidence="1">
    <location>
        <begin position="1"/>
        <end position="15"/>
    </location>
</feature>
<reference evidence="3" key="1">
    <citation type="journal article" date="2014" name="Int. J. Syst. Evol. Microbiol.">
        <title>Complete genome of a new Firmicutes species belonging to the dominant human colonic microbiota ('Ruminococcus bicirculans') reveals two chromosomes and a selective capacity to utilize plant glucans.</title>
        <authorList>
            <consortium name="NISC Comparative Sequencing Program"/>
            <person name="Wegmann U."/>
            <person name="Louis P."/>
            <person name="Goesmann A."/>
            <person name="Henrissat B."/>
            <person name="Duncan S.H."/>
            <person name="Flint H.J."/>
        </authorList>
    </citation>
    <scope>NUCLEOTIDE SEQUENCE</scope>
    <source>
        <strain evidence="3">NBRC 108216</strain>
    </source>
</reference>
<feature type="domain" description="Glycosyl hydrolase family 13 catalytic" evidence="2">
    <location>
        <begin position="51"/>
        <end position="369"/>
    </location>
</feature>
<keyword evidence="1" id="KW-0732">Signal</keyword>
<dbReference type="Pfam" id="PF00128">
    <property type="entry name" value="Alpha-amylase"/>
    <property type="match status" value="1"/>
</dbReference>
<dbReference type="RefSeq" id="WP_284373676.1">
    <property type="nucleotide sequence ID" value="NZ_BSNJ01000006.1"/>
</dbReference>
<protein>
    <recommendedName>
        <fullName evidence="2">Glycosyl hydrolase family 13 catalytic domain-containing protein</fullName>
    </recommendedName>
</protein>
<evidence type="ECO:0000313" key="4">
    <source>
        <dbReference type="Proteomes" id="UP001161390"/>
    </source>
</evidence>
<organism evidence="3 4">
    <name type="scientific">Algimonas porphyrae</name>
    <dbReference type="NCBI Taxonomy" id="1128113"/>
    <lineage>
        <taxon>Bacteria</taxon>
        <taxon>Pseudomonadati</taxon>
        <taxon>Pseudomonadota</taxon>
        <taxon>Alphaproteobacteria</taxon>
        <taxon>Maricaulales</taxon>
        <taxon>Robiginitomaculaceae</taxon>
        <taxon>Algimonas</taxon>
    </lineage>
</organism>
<evidence type="ECO:0000313" key="3">
    <source>
        <dbReference type="EMBL" id="GLQ21769.1"/>
    </source>
</evidence>
<keyword evidence="4" id="KW-1185">Reference proteome</keyword>
<dbReference type="SUPFAM" id="SSF51011">
    <property type="entry name" value="Glycosyl hydrolase domain"/>
    <property type="match status" value="1"/>
</dbReference>
<dbReference type="Gene3D" id="2.60.40.1180">
    <property type="entry name" value="Golgi alpha-mannosidase II"/>
    <property type="match status" value="1"/>
</dbReference>
<dbReference type="EMBL" id="BSNJ01000006">
    <property type="protein sequence ID" value="GLQ21769.1"/>
    <property type="molecule type" value="Genomic_DNA"/>
</dbReference>
<dbReference type="PANTHER" id="PTHR47786:SF2">
    <property type="entry name" value="GLYCOSYL HYDROLASE FAMILY 13 CATALYTIC DOMAIN-CONTAINING PROTEIN"/>
    <property type="match status" value="1"/>
</dbReference>
<name>A0ABQ5V2J7_9PROT</name>
<dbReference type="Gene3D" id="3.20.20.80">
    <property type="entry name" value="Glycosidases"/>
    <property type="match status" value="1"/>
</dbReference>
<evidence type="ECO:0000259" key="2">
    <source>
        <dbReference type="SMART" id="SM00642"/>
    </source>
</evidence>
<dbReference type="InterPro" id="IPR017853">
    <property type="entry name" value="GH"/>
</dbReference>
<dbReference type="SUPFAM" id="SSF51445">
    <property type="entry name" value="(Trans)glycosidases"/>
    <property type="match status" value="1"/>
</dbReference>
<gene>
    <name evidence="3" type="ORF">GCM10007854_27240</name>
</gene>
<evidence type="ECO:0000256" key="1">
    <source>
        <dbReference type="SAM" id="SignalP"/>
    </source>
</evidence>
<sequence>MKHLFAAMASSLVLAACTTVPSVAPMTDGLTPSPYVKLDHPDWSRDAVIYEVNVRQYSDAGTFDAVREDLPRLKELGVDILWLMPIHPIGELNRKGTMGSYYSVKDYFGVNPEFGTKDDFKRFVDAAHAQGFKVILDWVANHTAWDHPLATSNPDWYEKDWKGDFRPTPWWDWSDIIDLDFSQPGVRQHMSDAMTYWVEEFGIDGYRADVAGYVPLDFWEGVRARLDAIKPVFMLAEWQTRDLHARAFDATYAWEWKEGMQRIAKGEADTGALYGYYSANESAWPRDAMRMTYTDNHDQNSWDGLPQEIYGEAYEVAIVLQFTGEGIPLIYSGQECLNPNRLEFFEKDPIVWDCDAAVNALFRDLVQLKTDNPVLHNGAWGATTTKVENSNAQKVFSFIRRNDAGEAVLVVANLSDTPQSFAFSDALPHGDYTTFRTNESITIGAETRRLPAWGWSIYVRR</sequence>
<feature type="chain" id="PRO_5046730646" description="Glycosyl hydrolase family 13 catalytic domain-containing protein" evidence="1">
    <location>
        <begin position="16"/>
        <end position="461"/>
    </location>
</feature>
<proteinExistence type="predicted"/>
<dbReference type="InterPro" id="IPR013780">
    <property type="entry name" value="Glyco_hydro_b"/>
</dbReference>
<comment type="caution">
    <text evidence="3">The sequence shown here is derived from an EMBL/GenBank/DDBJ whole genome shotgun (WGS) entry which is preliminary data.</text>
</comment>